<sequence>MTNTPQHDPSADASASTSAAEAAGPPPAEAGGAQRRSVQDDPRAKLALARKNHAASPTAATGAGHQKAANESSKQGKKEKKVRW</sequence>
<keyword evidence="3" id="KW-1185">Reference proteome</keyword>
<accession>A0A7X1NSE3</accession>
<dbReference type="AlphaFoldDB" id="A0A7X1NSE3"/>
<protein>
    <submittedName>
        <fullName evidence="2">Uncharacterized protein</fullName>
    </submittedName>
</protein>
<evidence type="ECO:0000313" key="3">
    <source>
        <dbReference type="Proteomes" id="UP000326464"/>
    </source>
</evidence>
<evidence type="ECO:0000256" key="1">
    <source>
        <dbReference type="SAM" id="MobiDB-lite"/>
    </source>
</evidence>
<reference evidence="3" key="1">
    <citation type="submission" date="2019-07" db="EMBL/GenBank/DDBJ databases">
        <title>Arthrobacter KR32 sp. nov., isolated from mountain cheese made of cows milk.</title>
        <authorList>
            <person name="Flegler A."/>
        </authorList>
    </citation>
    <scope>NUCLEOTIDE SEQUENCE [LARGE SCALE GENOMIC DNA]</scope>
    <source>
        <strain evidence="3">KR32</strain>
    </source>
</reference>
<feature type="compositionally biased region" description="Basic residues" evidence="1">
    <location>
        <begin position="75"/>
        <end position="84"/>
    </location>
</feature>
<dbReference type="RefSeq" id="WP_152817028.1">
    <property type="nucleotide sequence ID" value="NZ_VJXX01000007.1"/>
</dbReference>
<organism evidence="2 3">
    <name type="scientific">Arthrobacter bussei</name>
    <dbReference type="NCBI Taxonomy" id="2594179"/>
    <lineage>
        <taxon>Bacteria</taxon>
        <taxon>Bacillati</taxon>
        <taxon>Actinomycetota</taxon>
        <taxon>Actinomycetes</taxon>
        <taxon>Micrococcales</taxon>
        <taxon>Micrococcaceae</taxon>
        <taxon>Arthrobacter</taxon>
    </lineage>
</organism>
<gene>
    <name evidence="2" type="ORF">FNH21_15835</name>
</gene>
<dbReference type="EMBL" id="VJXX01000007">
    <property type="protein sequence ID" value="MPY12164.1"/>
    <property type="molecule type" value="Genomic_DNA"/>
</dbReference>
<evidence type="ECO:0000313" key="2">
    <source>
        <dbReference type="EMBL" id="MPY12164.1"/>
    </source>
</evidence>
<dbReference type="OrthoDB" id="4955227at2"/>
<name>A0A7X1NSE3_9MICC</name>
<proteinExistence type="predicted"/>
<feature type="compositionally biased region" description="Low complexity" evidence="1">
    <location>
        <begin position="11"/>
        <end position="33"/>
    </location>
</feature>
<feature type="region of interest" description="Disordered" evidence="1">
    <location>
        <begin position="1"/>
        <end position="84"/>
    </location>
</feature>
<dbReference type="Proteomes" id="UP000326464">
    <property type="component" value="Unassembled WGS sequence"/>
</dbReference>
<comment type="caution">
    <text evidence="2">The sequence shown here is derived from an EMBL/GenBank/DDBJ whole genome shotgun (WGS) entry which is preliminary data.</text>
</comment>